<evidence type="ECO:0000256" key="1">
    <source>
        <dbReference type="SAM" id="MobiDB-lite"/>
    </source>
</evidence>
<sequence>MSFARLNYDDCTYKHILRESVGPGDYMIGMPRVDCKNCYFPSPNIRIDHSGAGKCKELIDVDSELMGITRRATNCPLNKFLPSPSDFCEAKLGEDCMEMTAEDTRLSNPPCTLRGTGWNRWEWLCINPQEKVLIPFDYMINNRLLSKDNHRPCVQDPIDQNDALPPKGNNQFTPRYTPQEKNEEAFDDIPGPTWTNCTKIPYM</sequence>
<accession>A0A6C0BGP4</accession>
<protein>
    <submittedName>
        <fullName evidence="2">Uncharacterized protein</fullName>
    </submittedName>
</protein>
<dbReference type="AlphaFoldDB" id="A0A6C0BGP4"/>
<evidence type="ECO:0000313" key="2">
    <source>
        <dbReference type="EMBL" id="QHS90568.1"/>
    </source>
</evidence>
<reference evidence="2" key="1">
    <citation type="journal article" date="2020" name="Nature">
        <title>Giant virus diversity and host interactions through global metagenomics.</title>
        <authorList>
            <person name="Schulz F."/>
            <person name="Roux S."/>
            <person name="Paez-Espino D."/>
            <person name="Jungbluth S."/>
            <person name="Walsh D.A."/>
            <person name="Denef V.J."/>
            <person name="McMahon K.D."/>
            <person name="Konstantinidis K.T."/>
            <person name="Eloe-Fadrosh E.A."/>
            <person name="Kyrpides N.C."/>
            <person name="Woyke T."/>
        </authorList>
    </citation>
    <scope>NUCLEOTIDE SEQUENCE</scope>
    <source>
        <strain evidence="2">GVMAG-M-3300010354-11</strain>
    </source>
</reference>
<name>A0A6C0BGP4_9ZZZZ</name>
<dbReference type="EMBL" id="MN739140">
    <property type="protein sequence ID" value="QHS90568.1"/>
    <property type="molecule type" value="Genomic_DNA"/>
</dbReference>
<proteinExistence type="predicted"/>
<feature type="region of interest" description="Disordered" evidence="1">
    <location>
        <begin position="158"/>
        <end position="192"/>
    </location>
</feature>
<organism evidence="2">
    <name type="scientific">viral metagenome</name>
    <dbReference type="NCBI Taxonomy" id="1070528"/>
    <lineage>
        <taxon>unclassified sequences</taxon>
        <taxon>metagenomes</taxon>
        <taxon>organismal metagenomes</taxon>
    </lineage>
</organism>